<evidence type="ECO:0000313" key="3">
    <source>
        <dbReference type="Proteomes" id="UP000217676"/>
    </source>
</evidence>
<reference evidence="2 3" key="1">
    <citation type="journal article" date="2016" name="Genome Announc.">
        <title>Complete Genome Sequence of Thiostrepton-Producing Streptomyces laurentii ATCC 31255.</title>
        <authorList>
            <person name="Doi K."/>
            <person name="Fujino Y."/>
            <person name="Nagayoshi Y."/>
            <person name="Ohshima T."/>
            <person name="Ogata S."/>
        </authorList>
    </citation>
    <scope>NUCLEOTIDE SEQUENCE [LARGE SCALE GENOMIC DNA]</scope>
    <source>
        <strain evidence="2 3">ATCC 31255</strain>
    </source>
</reference>
<dbReference type="RefSeq" id="WP_359875467.1">
    <property type="nucleotide sequence ID" value="NZ_JBEYHT010000012.1"/>
</dbReference>
<dbReference type="SUPFAM" id="SSF158682">
    <property type="entry name" value="TerB-like"/>
    <property type="match status" value="1"/>
</dbReference>
<keyword evidence="3" id="KW-1185">Reference proteome</keyword>
<evidence type="ECO:0000313" key="2">
    <source>
        <dbReference type="EMBL" id="BAU83369.1"/>
    </source>
</evidence>
<name>A0A160NX68_STRLU</name>
<dbReference type="AlphaFoldDB" id="A0A160NX68"/>
<proteinExistence type="predicted"/>
<dbReference type="Proteomes" id="UP000217676">
    <property type="component" value="Chromosome"/>
</dbReference>
<organism evidence="2 3">
    <name type="scientific">Streptomyces laurentii</name>
    <dbReference type="NCBI Taxonomy" id="39478"/>
    <lineage>
        <taxon>Bacteria</taxon>
        <taxon>Bacillati</taxon>
        <taxon>Actinomycetota</taxon>
        <taxon>Actinomycetes</taxon>
        <taxon>Kitasatosporales</taxon>
        <taxon>Streptomycetaceae</taxon>
        <taxon>Streptomyces</taxon>
    </lineage>
</organism>
<accession>A0A160NX68</accession>
<sequence length="166" mass="18571">MAITKEKPADLGLRWIFQSYWGFDRAPSTTDFEAYGKALLICANADGDLAPQERDFAVGLIAGMHGPDELVEELKSYPGTDDLAKVLSRAKGAKESAGCLVYDTIRVCTADGVLADAERRKIEEMADLLDVSRDSVQELIAIYKQERDLVDRRFRVCYPDPQHRPF</sequence>
<evidence type="ECO:0000259" key="1">
    <source>
        <dbReference type="Pfam" id="PF05099"/>
    </source>
</evidence>
<feature type="domain" description="Co-chaperone DjlA N-terminal" evidence="1">
    <location>
        <begin position="39"/>
        <end position="137"/>
    </location>
</feature>
<gene>
    <name evidence="2" type="ORF">SLA_2442</name>
</gene>
<dbReference type="InterPro" id="IPR007791">
    <property type="entry name" value="DjlA_N"/>
</dbReference>
<dbReference type="EMBL" id="AP017424">
    <property type="protein sequence ID" value="BAU83369.1"/>
    <property type="molecule type" value="Genomic_DNA"/>
</dbReference>
<dbReference type="Pfam" id="PF05099">
    <property type="entry name" value="TerB"/>
    <property type="match status" value="1"/>
</dbReference>
<dbReference type="KEGG" id="slau:SLA_2442"/>
<dbReference type="InterPro" id="IPR029024">
    <property type="entry name" value="TerB-like"/>
</dbReference>
<dbReference type="Gene3D" id="1.10.3680.10">
    <property type="entry name" value="TerB-like"/>
    <property type="match status" value="1"/>
</dbReference>
<protein>
    <submittedName>
        <fullName evidence="2">Tellurite resistance protein</fullName>
    </submittedName>
</protein>